<evidence type="ECO:0000313" key="2">
    <source>
        <dbReference type="WBParaSite" id="RSKR_0001125950.1"/>
    </source>
</evidence>
<sequence>MAEYILIGGGCIKPCERECLASCELLSGSNPIAFEPFVDPRRGAKLAKFGSNLVVVGGCSDFGHHLDSIEVNCLDNSSPWQRCVTKLPFETSCFSFCQFNQNSAILFGGYDGRDCLNKVCSITQKDHVMVVTDLPRLRTRLKNGAALQVDSDTILLIGGWDEVRTLNTIFSFSIKNHTCEFKMSLPSALEGHTVTTIVENNFALIVGGYNGYGVQNGIYLLNFKNNKCNKLEIKLDIARENHCAEFKNQELIIFNGWSGSNTLDSIEVFAVINCEPWLIRKESRKSLIARNKPCSIQLDF</sequence>
<proteinExistence type="predicted"/>
<dbReference type="WBParaSite" id="RSKR_0001125950.1">
    <property type="protein sequence ID" value="RSKR_0001125950.1"/>
    <property type="gene ID" value="RSKR_0001125950"/>
</dbReference>
<reference evidence="2" key="1">
    <citation type="submission" date="2016-11" db="UniProtKB">
        <authorList>
            <consortium name="WormBaseParasite"/>
        </authorList>
    </citation>
    <scope>IDENTIFICATION</scope>
    <source>
        <strain evidence="2">KR3021</strain>
    </source>
</reference>
<name>A0AC35UIC0_9BILA</name>
<accession>A0AC35UIC0</accession>
<organism evidence="1 2">
    <name type="scientific">Rhabditophanes sp. KR3021</name>
    <dbReference type="NCBI Taxonomy" id="114890"/>
    <lineage>
        <taxon>Eukaryota</taxon>
        <taxon>Metazoa</taxon>
        <taxon>Ecdysozoa</taxon>
        <taxon>Nematoda</taxon>
        <taxon>Chromadorea</taxon>
        <taxon>Rhabditida</taxon>
        <taxon>Tylenchina</taxon>
        <taxon>Panagrolaimomorpha</taxon>
        <taxon>Strongyloidoidea</taxon>
        <taxon>Alloionematidae</taxon>
        <taxon>Rhabditophanes</taxon>
    </lineage>
</organism>
<evidence type="ECO:0000313" key="1">
    <source>
        <dbReference type="Proteomes" id="UP000095286"/>
    </source>
</evidence>
<protein>
    <submittedName>
        <fullName evidence="2">Uncharacterized protein</fullName>
    </submittedName>
</protein>
<dbReference type="Proteomes" id="UP000095286">
    <property type="component" value="Unplaced"/>
</dbReference>